<dbReference type="OrthoDB" id="25954at2"/>
<dbReference type="Gene3D" id="1.10.490.10">
    <property type="entry name" value="Globins"/>
    <property type="match status" value="1"/>
</dbReference>
<dbReference type="GO" id="GO:0019825">
    <property type="term" value="F:oxygen binding"/>
    <property type="evidence" value="ECO:0007669"/>
    <property type="project" value="InterPro"/>
</dbReference>
<dbReference type="RefSeq" id="WP_111983251.1">
    <property type="nucleotide sequence ID" value="NZ_NFZS01000002.1"/>
</dbReference>
<gene>
    <name evidence="1" type="ORF">CA260_11520</name>
</gene>
<dbReference type="SUPFAM" id="SSF46458">
    <property type="entry name" value="Globin-like"/>
    <property type="match status" value="1"/>
</dbReference>
<organism evidence="1 2">
    <name type="scientific">Dyella jiangningensis</name>
    <dbReference type="NCBI Taxonomy" id="1379159"/>
    <lineage>
        <taxon>Bacteria</taxon>
        <taxon>Pseudomonadati</taxon>
        <taxon>Pseudomonadota</taxon>
        <taxon>Gammaproteobacteria</taxon>
        <taxon>Lysobacterales</taxon>
        <taxon>Rhodanobacteraceae</taxon>
        <taxon>Dyella</taxon>
    </lineage>
</organism>
<dbReference type="CDD" id="cd08916">
    <property type="entry name" value="TrHb3_P"/>
    <property type="match status" value="1"/>
</dbReference>
<comment type="caution">
    <text evidence="1">The sequence shown here is derived from an EMBL/GenBank/DDBJ whole genome shotgun (WGS) entry which is preliminary data.</text>
</comment>
<keyword evidence="2" id="KW-1185">Reference proteome</keyword>
<protein>
    <submittedName>
        <fullName evidence="1">Preprotein translocase subunit TatC</fullName>
    </submittedName>
</protein>
<dbReference type="GO" id="GO:0020037">
    <property type="term" value="F:heme binding"/>
    <property type="evidence" value="ECO:0007669"/>
    <property type="project" value="InterPro"/>
</dbReference>
<dbReference type="Proteomes" id="UP000248926">
    <property type="component" value="Unassembled WGS sequence"/>
</dbReference>
<reference evidence="1 2" key="1">
    <citation type="journal article" date="2018" name="Genet. Mol. Biol.">
        <title>The genome sequence of Dyella jiangningensis FCAV SCS01 from a lignocellulose-decomposing microbial consortium metagenome reveals potential for biotechnological applications.</title>
        <authorList>
            <person name="Desiderato J.G."/>
            <person name="Alvarenga D.O."/>
            <person name="Constancio M.T.L."/>
            <person name="Alves L.M.C."/>
            <person name="Varani A.M."/>
        </authorList>
    </citation>
    <scope>NUCLEOTIDE SEQUENCE [LARGE SCALE GENOMIC DNA]</scope>
    <source>
        <strain evidence="1 2">FCAV SCS01</strain>
    </source>
</reference>
<proteinExistence type="predicted"/>
<dbReference type="InterPro" id="IPR009050">
    <property type="entry name" value="Globin-like_sf"/>
</dbReference>
<evidence type="ECO:0000313" key="1">
    <source>
        <dbReference type="EMBL" id="RAO76307.1"/>
    </source>
</evidence>
<sequence>MALFDQANEIGIATLVDRFYDKVQADAQLGPVFNQAVHDWPAHKVTLRDFWSSLILRSGRYRGNPMSVHRALPRFPQALFYRWLELWRETAREVFSPAAAELFIGTAERVAQGLSMGLELGRLSLEHPSRIVGPLHIVSEPPRTA</sequence>
<dbReference type="InterPro" id="IPR012292">
    <property type="entry name" value="Globin/Proto"/>
</dbReference>
<dbReference type="EMBL" id="NFZS01000002">
    <property type="protein sequence ID" value="RAO76307.1"/>
    <property type="molecule type" value="Genomic_DNA"/>
</dbReference>
<evidence type="ECO:0000313" key="2">
    <source>
        <dbReference type="Proteomes" id="UP000248926"/>
    </source>
</evidence>
<name>A0A328P2B6_9GAMM</name>
<accession>A0A328P2B6</accession>
<dbReference type="AlphaFoldDB" id="A0A328P2B6"/>